<evidence type="ECO:0000313" key="9">
    <source>
        <dbReference type="EMBL" id="VFB16255.1"/>
    </source>
</evidence>
<dbReference type="NCBIfam" id="TIGR01753">
    <property type="entry name" value="flav_short"/>
    <property type="match status" value="1"/>
</dbReference>
<evidence type="ECO:0000259" key="8">
    <source>
        <dbReference type="PROSITE" id="PS50902"/>
    </source>
</evidence>
<dbReference type="Gene3D" id="3.40.50.360">
    <property type="match status" value="1"/>
</dbReference>
<evidence type="ECO:0000256" key="1">
    <source>
        <dbReference type="ARBA" id="ARBA00001917"/>
    </source>
</evidence>
<keyword evidence="5 7" id="KW-0288">FMN</keyword>
<keyword evidence="6 7" id="KW-0249">Electron transport</keyword>
<dbReference type="InterPro" id="IPR010087">
    <property type="entry name" value="Flav_short"/>
</dbReference>
<protein>
    <recommendedName>
        <fullName evidence="7">Flavodoxin</fullName>
    </recommendedName>
</protein>
<dbReference type="PANTHER" id="PTHR43717:SF1">
    <property type="entry name" value="ANAEROBIC NITRIC OXIDE REDUCTASE FLAVORUBREDOXIN"/>
    <property type="match status" value="1"/>
</dbReference>
<name>A0A8H2QSV1_9FIRM</name>
<organism evidence="9 10">
    <name type="scientific">Urinicoccus massiliensis</name>
    <dbReference type="NCBI Taxonomy" id="1723382"/>
    <lineage>
        <taxon>Bacteria</taxon>
        <taxon>Bacillati</taxon>
        <taxon>Bacillota</taxon>
        <taxon>Tissierellia</taxon>
        <taxon>Tissierellales</taxon>
        <taxon>Peptoniphilaceae</taxon>
        <taxon>Urinicoccus</taxon>
    </lineage>
</organism>
<dbReference type="GO" id="GO:0016651">
    <property type="term" value="F:oxidoreductase activity, acting on NAD(P)H"/>
    <property type="evidence" value="ECO:0007669"/>
    <property type="project" value="UniProtKB-ARBA"/>
</dbReference>
<comment type="similarity">
    <text evidence="2 7">Belongs to the flavodoxin family.</text>
</comment>
<proteinExistence type="inferred from homology"/>
<gene>
    <name evidence="9" type="ORF">NCTC13150_00773</name>
</gene>
<dbReference type="PROSITE" id="PS50902">
    <property type="entry name" value="FLAVODOXIN_LIKE"/>
    <property type="match status" value="1"/>
</dbReference>
<evidence type="ECO:0000256" key="4">
    <source>
        <dbReference type="ARBA" id="ARBA00022630"/>
    </source>
</evidence>
<evidence type="ECO:0000256" key="5">
    <source>
        <dbReference type="ARBA" id="ARBA00022643"/>
    </source>
</evidence>
<dbReference type="InterPro" id="IPR008254">
    <property type="entry name" value="Flavodoxin/NO_synth"/>
</dbReference>
<dbReference type="InterPro" id="IPR029039">
    <property type="entry name" value="Flavoprotein-like_sf"/>
</dbReference>
<feature type="domain" description="Flavodoxin-like" evidence="8">
    <location>
        <begin position="4"/>
        <end position="140"/>
    </location>
</feature>
<keyword evidence="3 7" id="KW-0813">Transport</keyword>
<keyword evidence="10" id="KW-1185">Reference proteome</keyword>
<dbReference type="GO" id="GO:0009055">
    <property type="term" value="F:electron transfer activity"/>
    <property type="evidence" value="ECO:0007669"/>
    <property type="project" value="UniProtKB-UniRule"/>
</dbReference>
<dbReference type="Pfam" id="PF00258">
    <property type="entry name" value="Flavodoxin_1"/>
    <property type="match status" value="1"/>
</dbReference>
<dbReference type="EMBL" id="CAACYI010000001">
    <property type="protein sequence ID" value="VFB16255.1"/>
    <property type="molecule type" value="Genomic_DNA"/>
</dbReference>
<reference evidence="9 10" key="1">
    <citation type="submission" date="2019-02" db="EMBL/GenBank/DDBJ databases">
        <authorList>
            <consortium name="Pathogen Informatics"/>
        </authorList>
    </citation>
    <scope>NUCLEOTIDE SEQUENCE [LARGE SCALE GENOMIC DNA]</scope>
    <source>
        <strain evidence="9 10">3012STDY7089603</strain>
    </source>
</reference>
<evidence type="ECO:0000313" key="10">
    <source>
        <dbReference type="Proteomes" id="UP000377798"/>
    </source>
</evidence>
<comment type="cofactor">
    <cofactor evidence="1 7">
        <name>FMN</name>
        <dbReference type="ChEBI" id="CHEBI:58210"/>
    </cofactor>
</comment>
<dbReference type="GO" id="GO:0010181">
    <property type="term" value="F:FMN binding"/>
    <property type="evidence" value="ECO:0007669"/>
    <property type="project" value="UniProtKB-UniRule"/>
</dbReference>
<evidence type="ECO:0000256" key="6">
    <source>
        <dbReference type="ARBA" id="ARBA00022982"/>
    </source>
</evidence>
<evidence type="ECO:0000256" key="7">
    <source>
        <dbReference type="RuleBase" id="RU367037"/>
    </source>
</evidence>
<dbReference type="PANTHER" id="PTHR43717">
    <property type="entry name" value="ANAEROBIC NITRIC OXIDE REDUCTASE FLAVORUBREDOXIN"/>
    <property type="match status" value="1"/>
</dbReference>
<comment type="function">
    <text evidence="7">Low-potential electron donor to a number of redox enzymes.</text>
</comment>
<comment type="caution">
    <text evidence="9">The sequence shown here is derived from an EMBL/GenBank/DDBJ whole genome shotgun (WGS) entry which is preliminary data.</text>
</comment>
<dbReference type="AlphaFoldDB" id="A0A8H2QSV1"/>
<dbReference type="RefSeq" id="WP_034439648.1">
    <property type="nucleotide sequence ID" value="NZ_CAACYI010000001.1"/>
</dbReference>
<accession>A0A8H2QSV1</accession>
<sequence length="142" mass="15517">MKTIKVIYWTGTGNTEKMAHAVVEGAKEEGANVDLLFVTDATAEDVKSADAVALGCPAMGAEELEETCFRPFVDEIKPLLSGKATALFGSYEWADGQWMKEWVEEMEDCGARLVADGLIAYDDPDEDALYDCKLLGRDLARS</sequence>
<evidence type="ECO:0000256" key="2">
    <source>
        <dbReference type="ARBA" id="ARBA00005267"/>
    </source>
</evidence>
<keyword evidence="4 7" id="KW-0285">Flavoprotein</keyword>
<dbReference type="PROSITE" id="PS00201">
    <property type="entry name" value="FLAVODOXIN"/>
    <property type="match status" value="1"/>
</dbReference>
<dbReference type="SUPFAM" id="SSF52218">
    <property type="entry name" value="Flavoproteins"/>
    <property type="match status" value="1"/>
</dbReference>
<dbReference type="Proteomes" id="UP000377798">
    <property type="component" value="Unassembled WGS sequence"/>
</dbReference>
<evidence type="ECO:0000256" key="3">
    <source>
        <dbReference type="ARBA" id="ARBA00022448"/>
    </source>
</evidence>
<dbReference type="InterPro" id="IPR001226">
    <property type="entry name" value="Flavodoxin_CS"/>
</dbReference>